<dbReference type="CDD" id="cd06261">
    <property type="entry name" value="TM_PBP2"/>
    <property type="match status" value="1"/>
</dbReference>
<feature type="domain" description="ABC transmembrane type-1" evidence="8">
    <location>
        <begin position="98"/>
        <end position="307"/>
    </location>
</feature>
<dbReference type="Pfam" id="PF19300">
    <property type="entry name" value="BPD_transp_1_N"/>
    <property type="match status" value="1"/>
</dbReference>
<dbReference type="RefSeq" id="WP_188722280.1">
    <property type="nucleotide sequence ID" value="NZ_BMIF01000012.1"/>
</dbReference>
<reference evidence="9" key="2">
    <citation type="submission" date="2020-09" db="EMBL/GenBank/DDBJ databases">
        <authorList>
            <person name="Sun Q."/>
            <person name="Zhou Y."/>
        </authorList>
    </citation>
    <scope>NUCLEOTIDE SEQUENCE</scope>
    <source>
        <strain evidence="9">CGMCC 1.15320</strain>
    </source>
</reference>
<dbReference type="PROSITE" id="PS50928">
    <property type="entry name" value="ABC_TM1"/>
    <property type="match status" value="1"/>
</dbReference>
<keyword evidence="6 7" id="KW-0472">Membrane</keyword>
<proteinExistence type="inferred from homology"/>
<dbReference type="InterPro" id="IPR000515">
    <property type="entry name" value="MetI-like"/>
</dbReference>
<evidence type="ECO:0000256" key="4">
    <source>
        <dbReference type="ARBA" id="ARBA00022692"/>
    </source>
</evidence>
<gene>
    <name evidence="9" type="ORF">GCM10011385_33840</name>
</gene>
<feature type="transmembrane region" description="Helical" evidence="7">
    <location>
        <begin position="238"/>
        <end position="259"/>
    </location>
</feature>
<sequence length="321" mass="35299">MLNYIAYRLLLTIPTLLGAAVITFFLLRVIPGDVVAVKLTGDGAIVSQAVIDAERARLGLDKALIYQFSDWMLGLLQFDMGRSMWTGRPVIVEISQRFWTTFQVALMSTAIGVLIAVPLGTLSALKRGGAIDYATRIFTMAGLSVPGFWVGMLILIWLLQTYGWQPPITTIPFISDPAGNLSQLIWPALAVGYRFSAVLARIIRSTVLEVLGEDYIRTARAKGLVPRIIIGRHALRNALLPAITVIGLEFAFLFGGLVVTEQVFNLNGLGKLFVQAVANRDFIMIQGMVMLFAVIYIFANLVVDLLYAVFDPRIRYGTAEA</sequence>
<feature type="transmembrane region" description="Helical" evidence="7">
    <location>
        <begin position="104"/>
        <end position="125"/>
    </location>
</feature>
<keyword evidence="2 7" id="KW-0813">Transport</keyword>
<feature type="transmembrane region" description="Helical" evidence="7">
    <location>
        <begin position="282"/>
        <end position="307"/>
    </location>
</feature>
<dbReference type="SUPFAM" id="SSF161098">
    <property type="entry name" value="MetI-like"/>
    <property type="match status" value="1"/>
</dbReference>
<evidence type="ECO:0000259" key="8">
    <source>
        <dbReference type="PROSITE" id="PS50928"/>
    </source>
</evidence>
<dbReference type="GO" id="GO:0071916">
    <property type="term" value="F:dipeptide transmembrane transporter activity"/>
    <property type="evidence" value="ECO:0007669"/>
    <property type="project" value="TreeGrafter"/>
</dbReference>
<dbReference type="InterPro" id="IPR035906">
    <property type="entry name" value="MetI-like_sf"/>
</dbReference>
<accession>A0A916S164</accession>
<evidence type="ECO:0000256" key="1">
    <source>
        <dbReference type="ARBA" id="ARBA00004651"/>
    </source>
</evidence>
<evidence type="ECO:0000256" key="2">
    <source>
        <dbReference type="ARBA" id="ARBA00022448"/>
    </source>
</evidence>
<evidence type="ECO:0000256" key="7">
    <source>
        <dbReference type="RuleBase" id="RU363032"/>
    </source>
</evidence>
<dbReference type="AlphaFoldDB" id="A0A916S164"/>
<evidence type="ECO:0000313" key="9">
    <source>
        <dbReference type="EMBL" id="GGA76963.1"/>
    </source>
</evidence>
<feature type="transmembrane region" description="Helical" evidence="7">
    <location>
        <begin position="137"/>
        <end position="159"/>
    </location>
</feature>
<evidence type="ECO:0000256" key="3">
    <source>
        <dbReference type="ARBA" id="ARBA00022475"/>
    </source>
</evidence>
<dbReference type="PANTHER" id="PTHR43163:SF6">
    <property type="entry name" value="DIPEPTIDE TRANSPORT SYSTEM PERMEASE PROTEIN DPPB-RELATED"/>
    <property type="match status" value="1"/>
</dbReference>
<evidence type="ECO:0000313" key="10">
    <source>
        <dbReference type="Proteomes" id="UP000636264"/>
    </source>
</evidence>
<keyword evidence="5 7" id="KW-1133">Transmembrane helix</keyword>
<feature type="transmembrane region" description="Helical" evidence="7">
    <location>
        <begin position="7"/>
        <end position="30"/>
    </location>
</feature>
<comment type="caution">
    <text evidence="9">The sequence shown here is derived from an EMBL/GenBank/DDBJ whole genome shotgun (WGS) entry which is preliminary data.</text>
</comment>
<evidence type="ECO:0000256" key="5">
    <source>
        <dbReference type="ARBA" id="ARBA00022989"/>
    </source>
</evidence>
<dbReference type="GO" id="GO:0005886">
    <property type="term" value="C:plasma membrane"/>
    <property type="evidence" value="ECO:0007669"/>
    <property type="project" value="UniProtKB-SubCell"/>
</dbReference>
<dbReference type="EMBL" id="BMIF01000012">
    <property type="protein sequence ID" value="GGA76963.1"/>
    <property type="molecule type" value="Genomic_DNA"/>
</dbReference>
<reference evidence="9" key="1">
    <citation type="journal article" date="2014" name="Int. J. Syst. Evol. Microbiol.">
        <title>Complete genome sequence of Corynebacterium casei LMG S-19264T (=DSM 44701T), isolated from a smear-ripened cheese.</title>
        <authorList>
            <consortium name="US DOE Joint Genome Institute (JGI-PGF)"/>
            <person name="Walter F."/>
            <person name="Albersmeier A."/>
            <person name="Kalinowski J."/>
            <person name="Ruckert C."/>
        </authorList>
    </citation>
    <scope>NUCLEOTIDE SEQUENCE</scope>
    <source>
        <strain evidence="9">CGMCC 1.15320</strain>
    </source>
</reference>
<dbReference type="PANTHER" id="PTHR43163">
    <property type="entry name" value="DIPEPTIDE TRANSPORT SYSTEM PERMEASE PROTEIN DPPB-RELATED"/>
    <property type="match status" value="1"/>
</dbReference>
<comment type="subcellular location">
    <subcellularLocation>
        <location evidence="1 7">Cell membrane</location>
        <topology evidence="1 7">Multi-pass membrane protein</topology>
    </subcellularLocation>
</comment>
<dbReference type="Proteomes" id="UP000636264">
    <property type="component" value="Unassembled WGS sequence"/>
</dbReference>
<name>A0A916S164_9HYPH</name>
<comment type="similarity">
    <text evidence="7">Belongs to the binding-protein-dependent transport system permease family.</text>
</comment>
<keyword evidence="4 7" id="KW-0812">Transmembrane</keyword>
<evidence type="ECO:0000256" key="6">
    <source>
        <dbReference type="ARBA" id="ARBA00023136"/>
    </source>
</evidence>
<dbReference type="Pfam" id="PF00528">
    <property type="entry name" value="BPD_transp_1"/>
    <property type="match status" value="1"/>
</dbReference>
<organism evidence="9 10">
    <name type="scientific">Nitratireductor aestuarii</name>
    <dbReference type="NCBI Taxonomy" id="1735103"/>
    <lineage>
        <taxon>Bacteria</taxon>
        <taxon>Pseudomonadati</taxon>
        <taxon>Pseudomonadota</taxon>
        <taxon>Alphaproteobacteria</taxon>
        <taxon>Hyphomicrobiales</taxon>
        <taxon>Phyllobacteriaceae</taxon>
        <taxon>Nitratireductor</taxon>
    </lineage>
</organism>
<dbReference type="Gene3D" id="1.10.3720.10">
    <property type="entry name" value="MetI-like"/>
    <property type="match status" value="1"/>
</dbReference>
<keyword evidence="3" id="KW-1003">Cell membrane</keyword>
<protein>
    <submittedName>
        <fullName evidence="9">Peptide ABC transporter permease</fullName>
    </submittedName>
</protein>
<dbReference type="InterPro" id="IPR045621">
    <property type="entry name" value="BPD_transp_1_N"/>
</dbReference>
<keyword evidence="10" id="KW-1185">Reference proteome</keyword>